<dbReference type="Pfam" id="PF01048">
    <property type="entry name" value="PNP_UDP_1"/>
    <property type="match status" value="1"/>
</dbReference>
<dbReference type="InterPro" id="IPR053137">
    <property type="entry name" value="NLR-like"/>
</dbReference>
<dbReference type="GO" id="GO:0003824">
    <property type="term" value="F:catalytic activity"/>
    <property type="evidence" value="ECO:0007669"/>
    <property type="project" value="InterPro"/>
</dbReference>
<evidence type="ECO:0000259" key="1">
    <source>
        <dbReference type="Pfam" id="PF01048"/>
    </source>
</evidence>
<feature type="domain" description="Nucleoside phosphorylase" evidence="1">
    <location>
        <begin position="44"/>
        <end position="322"/>
    </location>
</feature>
<gene>
    <name evidence="2" type="ORF">TWF730_001828</name>
</gene>
<accession>A0AAV9UH69</accession>
<dbReference type="InterPro" id="IPR035994">
    <property type="entry name" value="Nucleoside_phosphorylase_sf"/>
</dbReference>
<organism evidence="2 3">
    <name type="scientific">Orbilia blumenaviensis</name>
    <dbReference type="NCBI Taxonomy" id="1796055"/>
    <lineage>
        <taxon>Eukaryota</taxon>
        <taxon>Fungi</taxon>
        <taxon>Dikarya</taxon>
        <taxon>Ascomycota</taxon>
        <taxon>Pezizomycotina</taxon>
        <taxon>Orbiliomycetes</taxon>
        <taxon>Orbiliales</taxon>
        <taxon>Orbiliaceae</taxon>
        <taxon>Orbilia</taxon>
    </lineage>
</organism>
<evidence type="ECO:0000313" key="2">
    <source>
        <dbReference type="EMBL" id="KAK6340053.1"/>
    </source>
</evidence>
<dbReference type="Gene3D" id="3.40.50.1580">
    <property type="entry name" value="Nucleoside phosphorylase domain"/>
    <property type="match status" value="1"/>
</dbReference>
<dbReference type="PANTHER" id="PTHR46082">
    <property type="entry name" value="ATP/GTP-BINDING PROTEIN-RELATED"/>
    <property type="match status" value="1"/>
</dbReference>
<comment type="caution">
    <text evidence="2">The sequence shown here is derived from an EMBL/GenBank/DDBJ whole genome shotgun (WGS) entry which is preliminary data.</text>
</comment>
<dbReference type="AlphaFoldDB" id="A0AAV9UH69"/>
<dbReference type="GO" id="GO:0009116">
    <property type="term" value="P:nucleoside metabolic process"/>
    <property type="evidence" value="ECO:0007669"/>
    <property type="project" value="InterPro"/>
</dbReference>
<name>A0AAV9UH69_9PEZI</name>
<reference evidence="2 3" key="1">
    <citation type="submission" date="2019-10" db="EMBL/GenBank/DDBJ databases">
        <authorList>
            <person name="Palmer J.M."/>
        </authorList>
    </citation>
    <scope>NUCLEOTIDE SEQUENCE [LARGE SCALE GENOMIC DNA]</scope>
    <source>
        <strain evidence="2 3">TWF730</strain>
    </source>
</reference>
<protein>
    <recommendedName>
        <fullName evidence="1">Nucleoside phosphorylase domain-containing protein</fullName>
    </recommendedName>
</protein>
<evidence type="ECO:0000313" key="3">
    <source>
        <dbReference type="Proteomes" id="UP001373714"/>
    </source>
</evidence>
<dbReference type="Proteomes" id="UP001373714">
    <property type="component" value="Unassembled WGS sequence"/>
</dbReference>
<proteinExistence type="predicted"/>
<dbReference type="SUPFAM" id="SSF53167">
    <property type="entry name" value="Purine and uridine phosphorylases"/>
    <property type="match status" value="1"/>
</dbReference>
<dbReference type="EMBL" id="JAVHNS010000011">
    <property type="protein sequence ID" value="KAK6340053.1"/>
    <property type="molecule type" value="Genomic_DNA"/>
</dbReference>
<dbReference type="InterPro" id="IPR000845">
    <property type="entry name" value="Nucleoside_phosphorylase_d"/>
</dbReference>
<sequence>MAKQSQFSNDEYTIGWICALRDEFTVATTMFTKEHGLPQSLPAEDNGAYMLGEIGQHKVVMACFPAGRMGTTPAAVAADGLRRTFKSVRFGLLVGIGGAVPHPHAGKDVRLGDVVVSVPTAQYGGVVQYDFGKVESGGSFKHLGHLCSPPEKLLATVTLLQSLTERLRDPATYIQDSLAELERQSDTHRYPTIGDNLFQPDYIHGSDRAHGSVTVMPGTSNQAGTSRNDCSNCNRSRLVTDRRRRPNNNPVIHLGTIASGNAVIKDTRHRDHIDQQYNNTILCFEMEAAGLMNTFPCLVIRGISDYADSHKNDGWRSRAIATSSAYAKALITIMRPADVVSLPNVDAAMRRR</sequence>
<dbReference type="PANTHER" id="PTHR46082:SF11">
    <property type="entry name" value="AAA+ ATPASE DOMAIN-CONTAINING PROTEIN-RELATED"/>
    <property type="match status" value="1"/>
</dbReference>
<keyword evidence="3" id="KW-1185">Reference proteome</keyword>